<dbReference type="SMART" id="SM00320">
    <property type="entry name" value="WD40"/>
    <property type="match status" value="6"/>
</dbReference>
<feature type="compositionally biased region" description="Polar residues" evidence="4">
    <location>
        <begin position="92"/>
        <end position="104"/>
    </location>
</feature>
<evidence type="ECO:0000256" key="2">
    <source>
        <dbReference type="ARBA" id="ARBA00022737"/>
    </source>
</evidence>
<feature type="region of interest" description="Disordered" evidence="4">
    <location>
        <begin position="203"/>
        <end position="241"/>
    </location>
</feature>
<organism evidence="5 6">
    <name type="scientific">Anopheles epiroticus</name>
    <dbReference type="NCBI Taxonomy" id="199890"/>
    <lineage>
        <taxon>Eukaryota</taxon>
        <taxon>Metazoa</taxon>
        <taxon>Ecdysozoa</taxon>
        <taxon>Arthropoda</taxon>
        <taxon>Hexapoda</taxon>
        <taxon>Insecta</taxon>
        <taxon>Pterygota</taxon>
        <taxon>Neoptera</taxon>
        <taxon>Endopterygota</taxon>
        <taxon>Diptera</taxon>
        <taxon>Nematocera</taxon>
        <taxon>Culicoidea</taxon>
        <taxon>Culicidae</taxon>
        <taxon>Anophelinae</taxon>
        <taxon>Anopheles</taxon>
    </lineage>
</organism>
<accession>A0A182PEQ2</accession>
<reference evidence="6" key="1">
    <citation type="submission" date="2013-03" db="EMBL/GenBank/DDBJ databases">
        <title>The Genome Sequence of Anopheles epiroticus epiroticus2.</title>
        <authorList>
            <consortium name="The Broad Institute Genomics Platform"/>
            <person name="Neafsey D.E."/>
            <person name="Howell P."/>
            <person name="Walker B."/>
            <person name="Young S.K."/>
            <person name="Zeng Q."/>
            <person name="Gargeya S."/>
            <person name="Fitzgerald M."/>
            <person name="Haas B."/>
            <person name="Abouelleil A."/>
            <person name="Allen A.W."/>
            <person name="Alvarado L."/>
            <person name="Arachchi H.M."/>
            <person name="Berlin A.M."/>
            <person name="Chapman S.B."/>
            <person name="Gainer-Dewar J."/>
            <person name="Goldberg J."/>
            <person name="Griggs A."/>
            <person name="Gujja S."/>
            <person name="Hansen M."/>
            <person name="Howarth C."/>
            <person name="Imamovic A."/>
            <person name="Ireland A."/>
            <person name="Larimer J."/>
            <person name="McCowan C."/>
            <person name="Murphy C."/>
            <person name="Pearson M."/>
            <person name="Poon T.W."/>
            <person name="Priest M."/>
            <person name="Roberts A."/>
            <person name="Saif S."/>
            <person name="Shea T."/>
            <person name="Sisk P."/>
            <person name="Sykes S."/>
            <person name="Wortman J."/>
            <person name="Nusbaum C."/>
            <person name="Birren B."/>
        </authorList>
    </citation>
    <scope>NUCLEOTIDE SEQUENCE [LARGE SCALE GENOMIC DNA]</scope>
    <source>
        <strain evidence="6">Epiroticus2</strain>
    </source>
</reference>
<dbReference type="PANTHER" id="PTHR15574:SF21">
    <property type="entry name" value="DDB1- AND CUL4-ASSOCIATED FACTOR 8"/>
    <property type="match status" value="1"/>
</dbReference>
<dbReference type="GO" id="GO:0080008">
    <property type="term" value="C:Cul4-RING E3 ubiquitin ligase complex"/>
    <property type="evidence" value="ECO:0007669"/>
    <property type="project" value="TreeGrafter"/>
</dbReference>
<evidence type="ECO:0000256" key="4">
    <source>
        <dbReference type="SAM" id="MobiDB-lite"/>
    </source>
</evidence>
<dbReference type="InterPro" id="IPR015943">
    <property type="entry name" value="WD40/YVTN_repeat-like_dom_sf"/>
</dbReference>
<feature type="compositionally biased region" description="Low complexity" evidence="4">
    <location>
        <begin position="208"/>
        <end position="230"/>
    </location>
</feature>
<dbReference type="InterPro" id="IPR036322">
    <property type="entry name" value="WD40_repeat_dom_sf"/>
</dbReference>
<dbReference type="Pfam" id="PF00400">
    <property type="entry name" value="WD40"/>
    <property type="match status" value="3"/>
</dbReference>
<keyword evidence="6" id="KW-1185">Reference proteome</keyword>
<dbReference type="SUPFAM" id="SSF50978">
    <property type="entry name" value="WD40 repeat-like"/>
    <property type="match status" value="1"/>
</dbReference>
<name>A0A182PEQ2_9DIPT</name>
<dbReference type="Proteomes" id="UP000075885">
    <property type="component" value="Unassembled WGS sequence"/>
</dbReference>
<dbReference type="InterPro" id="IPR045151">
    <property type="entry name" value="DCAF8"/>
</dbReference>
<dbReference type="STRING" id="199890.A0A182PEQ2"/>
<dbReference type="VEuPathDB" id="VectorBase:AEPI005407"/>
<protein>
    <submittedName>
        <fullName evidence="5">Uncharacterized protein</fullName>
    </submittedName>
</protein>
<feature type="region of interest" description="Disordered" evidence="4">
    <location>
        <begin position="1"/>
        <end position="152"/>
    </location>
</feature>
<dbReference type="AlphaFoldDB" id="A0A182PEQ2"/>
<evidence type="ECO:0000313" key="6">
    <source>
        <dbReference type="Proteomes" id="UP000075885"/>
    </source>
</evidence>
<dbReference type="GO" id="GO:0005737">
    <property type="term" value="C:cytoplasm"/>
    <property type="evidence" value="ECO:0007669"/>
    <property type="project" value="TreeGrafter"/>
</dbReference>
<evidence type="ECO:0000313" key="5">
    <source>
        <dbReference type="EnsemblMetazoa" id="AEPI005407-PA"/>
    </source>
</evidence>
<feature type="repeat" description="WD" evidence="3">
    <location>
        <begin position="319"/>
        <end position="360"/>
    </location>
</feature>
<feature type="compositionally biased region" description="Polar residues" evidence="4">
    <location>
        <begin position="20"/>
        <end position="31"/>
    </location>
</feature>
<keyword evidence="1 3" id="KW-0853">WD repeat</keyword>
<dbReference type="EnsemblMetazoa" id="AEPI005407-RA">
    <property type="protein sequence ID" value="AEPI005407-PA"/>
    <property type="gene ID" value="AEPI005407"/>
</dbReference>
<dbReference type="PROSITE" id="PS50082">
    <property type="entry name" value="WD_REPEATS_2"/>
    <property type="match status" value="1"/>
</dbReference>
<dbReference type="PROSITE" id="PS50294">
    <property type="entry name" value="WD_REPEATS_REGION"/>
    <property type="match status" value="1"/>
</dbReference>
<dbReference type="InterPro" id="IPR001680">
    <property type="entry name" value="WD40_rpt"/>
</dbReference>
<sequence>MASTSTQSSDERDNHGPESMSANGQSETASTDPPVRRNVDSLAEMLIQRIAESCDSSRDQRPANPERNRPASADDTSDDDDYIEHMERSVHQFVQRNVQRTARQLTAANRRSRARNTAADEERPENVPSENEDNEEVEEEESAAGSNERREHIRMRNQLADRFVEMLAPGLFHEYDSSDESDDRDDREARVVAALFNNNDGIILPEQSSASSSSSSSTSSSSPSSSSDSSGPYVHSSESEYDYVELPRRREANVDSLECLQATSVNCKWNILRDISQRQHGVSFHRTSATVGRYHPIQFQKRAYGSAHLVQRLGLMHKLVQHTGCVNSLNFHPSGKLLASGSDDLRINLWNWETKKLLKSIKSGHRKNVFQTKFMPCDGYENELEIISTGRDGHVRHTTVRPSGQATTRVIFRSQLAIHKVAIPARNELAFLMAGEDEKVRLCDMRQAKVQTVVDVGKQLYSISTHPYDSEFCVSGSGSSVRVYDLRRAQKPLRMLFVGEQAEGTRSYTSITCAVYNHDGTEILASYCDDDIYMFKMEPPDGILNPTNRYRGHCNLRTIKGVSFFGPHSEFVVSGSDCGYVYIWEKSSQKIVNWLKSYPGESVNCLEPHPEFPILATSGVDHDIRVWAPKGLNDEQTAPVFDPNELKRFVRRNVYSRGPYRNEYGLPVSRLSRFFPAFGPLDRERQDEARDEHSLDLDRLGRRRLDCNPS</sequence>
<dbReference type="PANTHER" id="PTHR15574">
    <property type="entry name" value="WD REPEAT DOMAIN-CONTAINING FAMILY"/>
    <property type="match status" value="1"/>
</dbReference>
<evidence type="ECO:0000256" key="3">
    <source>
        <dbReference type="PROSITE-ProRule" id="PRU00221"/>
    </source>
</evidence>
<dbReference type="Gene3D" id="2.130.10.10">
    <property type="entry name" value="YVTN repeat-like/Quinoprotein amine dehydrogenase"/>
    <property type="match status" value="1"/>
</dbReference>
<feature type="compositionally biased region" description="Basic and acidic residues" evidence="4">
    <location>
        <begin position="55"/>
        <end position="69"/>
    </location>
</feature>
<evidence type="ECO:0000256" key="1">
    <source>
        <dbReference type="ARBA" id="ARBA00022574"/>
    </source>
</evidence>
<feature type="compositionally biased region" description="Acidic residues" evidence="4">
    <location>
        <begin position="130"/>
        <end position="142"/>
    </location>
</feature>
<proteinExistence type="predicted"/>
<keyword evidence="2" id="KW-0677">Repeat</keyword>
<reference evidence="5" key="2">
    <citation type="submission" date="2020-05" db="UniProtKB">
        <authorList>
            <consortium name="EnsemblMetazoa"/>
        </authorList>
    </citation>
    <scope>IDENTIFICATION</scope>
    <source>
        <strain evidence="5">Epiroticus2</strain>
    </source>
</reference>